<dbReference type="RefSeq" id="WP_132399870.1">
    <property type="nucleotide sequence ID" value="NZ_SMKA01000001.1"/>
</dbReference>
<dbReference type="AlphaFoldDB" id="A0A4R4QJD9"/>
<organism evidence="2 3">
    <name type="scientific">Kribbella albertanoniae</name>
    <dbReference type="NCBI Taxonomy" id="1266829"/>
    <lineage>
        <taxon>Bacteria</taxon>
        <taxon>Bacillati</taxon>
        <taxon>Actinomycetota</taxon>
        <taxon>Actinomycetes</taxon>
        <taxon>Propionibacteriales</taxon>
        <taxon>Kribbellaceae</taxon>
        <taxon>Kribbella</taxon>
    </lineage>
</organism>
<gene>
    <name evidence="2" type="ORF">E1261_00360</name>
</gene>
<comment type="caution">
    <text evidence="2">The sequence shown here is derived from an EMBL/GenBank/DDBJ whole genome shotgun (WGS) entry which is preliminary data.</text>
</comment>
<feature type="region of interest" description="Disordered" evidence="1">
    <location>
        <begin position="99"/>
        <end position="124"/>
    </location>
</feature>
<keyword evidence="3" id="KW-1185">Reference proteome</keyword>
<name>A0A4R4QJD9_9ACTN</name>
<sequence length="124" mass="13173">MTNLVHKYAELQYTIPRATAATILHRAAADPNDQVTLIADEGGITATVTLQTGYDSAAQATSDAVTLVSAEMYRHTRQQSGIPAPWRVLIVDRDGMADHLAHPHATTGPETLSPHDDGLAGTTS</sequence>
<accession>A0A4R4QJD9</accession>
<protein>
    <submittedName>
        <fullName evidence="2">Uncharacterized protein</fullName>
    </submittedName>
</protein>
<evidence type="ECO:0000256" key="1">
    <source>
        <dbReference type="SAM" id="MobiDB-lite"/>
    </source>
</evidence>
<evidence type="ECO:0000313" key="3">
    <source>
        <dbReference type="Proteomes" id="UP000295075"/>
    </source>
</evidence>
<reference evidence="2 3" key="1">
    <citation type="submission" date="2019-03" db="EMBL/GenBank/DDBJ databases">
        <title>Draft genome sequences of novel Actinobacteria.</title>
        <authorList>
            <person name="Sahin N."/>
            <person name="Ay H."/>
            <person name="Saygin H."/>
        </authorList>
    </citation>
    <scope>NUCLEOTIDE SEQUENCE [LARGE SCALE GENOMIC DNA]</scope>
    <source>
        <strain evidence="2 3">JCM 30547</strain>
    </source>
</reference>
<evidence type="ECO:0000313" key="2">
    <source>
        <dbReference type="EMBL" id="TDC35814.1"/>
    </source>
</evidence>
<dbReference type="EMBL" id="SMKA01000001">
    <property type="protein sequence ID" value="TDC35814.1"/>
    <property type="molecule type" value="Genomic_DNA"/>
</dbReference>
<proteinExistence type="predicted"/>
<dbReference type="Proteomes" id="UP000295075">
    <property type="component" value="Unassembled WGS sequence"/>
</dbReference>
<dbReference type="OrthoDB" id="9832038at2"/>